<reference evidence="8" key="1">
    <citation type="submission" date="2023-08" db="EMBL/GenBank/DDBJ databases">
        <title>Pelteobagrus vachellii genome.</title>
        <authorList>
            <person name="Liu H."/>
        </authorList>
    </citation>
    <scope>NUCLEOTIDE SEQUENCE</scope>
    <source>
        <strain evidence="8">PRFRI_2022a</strain>
        <tissue evidence="8">Muscle</tissue>
    </source>
</reference>
<organism evidence="8 9">
    <name type="scientific">Tachysurus vachellii</name>
    <name type="common">Darkbarbel catfish</name>
    <name type="synonym">Pelteobagrus vachellii</name>
    <dbReference type="NCBI Taxonomy" id="175792"/>
    <lineage>
        <taxon>Eukaryota</taxon>
        <taxon>Metazoa</taxon>
        <taxon>Chordata</taxon>
        <taxon>Craniata</taxon>
        <taxon>Vertebrata</taxon>
        <taxon>Euteleostomi</taxon>
        <taxon>Actinopterygii</taxon>
        <taxon>Neopterygii</taxon>
        <taxon>Teleostei</taxon>
        <taxon>Ostariophysi</taxon>
        <taxon>Siluriformes</taxon>
        <taxon>Bagridae</taxon>
        <taxon>Tachysurus</taxon>
    </lineage>
</organism>
<dbReference type="Pfam" id="PF00632">
    <property type="entry name" value="HECT"/>
    <property type="match status" value="1"/>
</dbReference>
<dbReference type="InterPro" id="IPR035983">
    <property type="entry name" value="Hect_E3_ubiquitin_ligase"/>
</dbReference>
<dbReference type="EMBL" id="JAVHJS010000004">
    <property type="protein sequence ID" value="KAK2860104.1"/>
    <property type="molecule type" value="Genomic_DNA"/>
</dbReference>
<dbReference type="Gene3D" id="3.90.1750.10">
    <property type="entry name" value="Hect, E3 ligase catalytic domains"/>
    <property type="match status" value="1"/>
</dbReference>
<gene>
    <name evidence="8" type="ORF">Q7C36_004270</name>
</gene>
<keyword evidence="4 5" id="KW-0833">Ubl conjugation pathway</keyword>
<evidence type="ECO:0000256" key="6">
    <source>
        <dbReference type="SAM" id="Phobius"/>
    </source>
</evidence>
<evidence type="ECO:0000256" key="4">
    <source>
        <dbReference type="ARBA" id="ARBA00022786"/>
    </source>
</evidence>
<dbReference type="PANTHER" id="PTHR45700">
    <property type="entry name" value="UBIQUITIN-PROTEIN LIGASE E3C"/>
    <property type="match status" value="1"/>
</dbReference>
<dbReference type="EC" id="2.3.2.26" evidence="2"/>
<evidence type="ECO:0000313" key="9">
    <source>
        <dbReference type="Proteomes" id="UP001187315"/>
    </source>
</evidence>
<keyword evidence="3" id="KW-0808">Transferase</keyword>
<dbReference type="AlphaFoldDB" id="A0AA88TAQ0"/>
<dbReference type="Gene3D" id="3.30.2410.10">
    <property type="entry name" value="Hect, E3 ligase catalytic domain"/>
    <property type="match status" value="1"/>
</dbReference>
<proteinExistence type="predicted"/>
<keyword evidence="9" id="KW-1185">Reference proteome</keyword>
<dbReference type="InterPro" id="IPR044611">
    <property type="entry name" value="E3A/B/C-like"/>
</dbReference>
<keyword evidence="6" id="KW-0472">Membrane</keyword>
<dbReference type="GO" id="GO:0061630">
    <property type="term" value="F:ubiquitin protein ligase activity"/>
    <property type="evidence" value="ECO:0007669"/>
    <property type="project" value="UniProtKB-EC"/>
</dbReference>
<comment type="caution">
    <text evidence="5">Lacks conserved residue(s) required for the propagation of feature annotation.</text>
</comment>
<evidence type="ECO:0000256" key="2">
    <source>
        <dbReference type="ARBA" id="ARBA00012485"/>
    </source>
</evidence>
<comment type="caution">
    <text evidence="8">The sequence shown here is derived from an EMBL/GenBank/DDBJ whole genome shotgun (WGS) entry which is preliminary data.</text>
</comment>
<feature type="domain" description="HECT" evidence="7">
    <location>
        <begin position="768"/>
        <end position="916"/>
    </location>
</feature>
<dbReference type="GO" id="GO:0000209">
    <property type="term" value="P:protein polyubiquitination"/>
    <property type="evidence" value="ECO:0007669"/>
    <property type="project" value="InterPro"/>
</dbReference>
<dbReference type="SMART" id="SM00119">
    <property type="entry name" value="HECTc"/>
    <property type="match status" value="1"/>
</dbReference>
<evidence type="ECO:0000259" key="7">
    <source>
        <dbReference type="PROSITE" id="PS50237"/>
    </source>
</evidence>
<keyword evidence="6" id="KW-0812">Transmembrane</keyword>
<evidence type="ECO:0000256" key="5">
    <source>
        <dbReference type="PROSITE-ProRule" id="PRU00104"/>
    </source>
</evidence>
<feature type="transmembrane region" description="Helical" evidence="6">
    <location>
        <begin position="494"/>
        <end position="513"/>
    </location>
</feature>
<dbReference type="GO" id="GO:0006511">
    <property type="term" value="P:ubiquitin-dependent protein catabolic process"/>
    <property type="evidence" value="ECO:0007669"/>
    <property type="project" value="TreeGrafter"/>
</dbReference>
<comment type="catalytic activity">
    <reaction evidence="1">
        <text>S-ubiquitinyl-[E2 ubiquitin-conjugating enzyme]-L-cysteine + [acceptor protein]-L-lysine = [E2 ubiquitin-conjugating enzyme]-L-cysteine + N(6)-ubiquitinyl-[acceptor protein]-L-lysine.</text>
        <dbReference type="EC" id="2.3.2.26"/>
    </reaction>
</comment>
<dbReference type="PROSITE" id="PS50237">
    <property type="entry name" value="HECT"/>
    <property type="match status" value="1"/>
</dbReference>
<protein>
    <recommendedName>
        <fullName evidence="2">HECT-type E3 ubiquitin transferase</fullName>
        <ecNumber evidence="2">2.3.2.26</ecNumber>
    </recommendedName>
</protein>
<evidence type="ECO:0000256" key="1">
    <source>
        <dbReference type="ARBA" id="ARBA00000885"/>
    </source>
</evidence>
<sequence length="989" mass="112669">MTEIQPSDLSMSSLEGAFKLPAPPTIAPRSPILPTSVGSTPTLWPVQLNGKSVAMFSFEGDFKRTPKVSLGGASKKEQKVSLLHRTQEERFKREDDRKRLKNAIIVQSYNRGFQERKRQYGIQRSHFDRCVCESQCSSGSTLMDSSLLPLLIRRLLFLYHNSKDTPRLIWLCQNVVKHHARFVKLLAGPERSTCVFQIKRLLGHCCRLLQLCDDEGVNVAVPMSMLEVFTSERTYLPPLLDDSAGAALIEQVLHYMVQKGTLPSPTFIPSLRHNEASFIHSMLYVLANHKLLSSLDYSEAPSLPLAYTLLEHTLKPLYVQLLSQGQLAFSAFTKDFISPPFTEQMFHFFVPALADLRLGFPFHNFLFSLQATISLSDHAQCHAPWLFYFVLSLGEMGLSSLSEEGLLLYLSSLQALLPLLPVSETPPVQLEMKLIPQKCLENVPLSFNLRLSRTVFRMRGIVLFHINVLMCLSLILLLQLMSRGSPMSAEDSSRIIPLFYLFISLFSHSLISIHDTKFFGEAMDSQRQVSTMPFSLPELVTLSRCLRDACLGIIKLPHPETKSGHSEEYAAAFRTIRVKTSSHLQQKRWVQLFKVSTNLVKMLKARDISRPFCPKGHWLSNEVKINADKVMLYVPSARHMWRTRRMDQFSLNQEIVLAKLPFVVPFMDIGKNFRRLINANKEADCLHTFLWSNYKDAYKKLSPEKVLLLTCPDDLEDMYNKNNKSPELKKRIWVQLLNDHSQEEDRIVGGMICWGLFSKLYYHNAVNNDLGEAQVVELKPGGKDIPDTMANRIAYIHLVADYRLNKQIRAHCLAFRQGLANMLNLEWLRMFDQQEIQILISGAHMLICLDDLKKFTNYSGIFWDVVENFSNEEKRMLLMFVTGFSRPPVLKFKELNPAFCVQNGGNDLERLPTASTARKNKKINSKQLARSPHTSRVVGSIPASTLCVWSLHVLPCLGGFLRVLRFPPRSKDMHGRLIGISGKLSVVRE</sequence>
<dbReference type="Proteomes" id="UP001187315">
    <property type="component" value="Unassembled WGS sequence"/>
</dbReference>
<evidence type="ECO:0000256" key="3">
    <source>
        <dbReference type="ARBA" id="ARBA00022679"/>
    </source>
</evidence>
<dbReference type="Gene3D" id="3.30.2160.10">
    <property type="entry name" value="Hect, E3 ligase catalytic domain"/>
    <property type="match status" value="1"/>
</dbReference>
<dbReference type="SUPFAM" id="SSF56204">
    <property type="entry name" value="Hect, E3 ligase catalytic domain"/>
    <property type="match status" value="1"/>
</dbReference>
<evidence type="ECO:0000313" key="8">
    <source>
        <dbReference type="EMBL" id="KAK2860104.1"/>
    </source>
</evidence>
<feature type="transmembrane region" description="Helical" evidence="6">
    <location>
        <begin position="460"/>
        <end position="482"/>
    </location>
</feature>
<dbReference type="PANTHER" id="PTHR45700:SF2">
    <property type="entry name" value="UBIQUITIN-PROTEIN LIGASE E3C"/>
    <property type="match status" value="1"/>
</dbReference>
<dbReference type="InterPro" id="IPR000569">
    <property type="entry name" value="HECT_dom"/>
</dbReference>
<name>A0AA88TAQ0_TACVA</name>
<accession>A0AA88TAQ0</accession>
<keyword evidence="6" id="KW-1133">Transmembrane helix</keyword>